<evidence type="ECO:0000313" key="2">
    <source>
        <dbReference type="EMBL" id="KAG8036212.1"/>
    </source>
</evidence>
<evidence type="ECO:0000313" key="3">
    <source>
        <dbReference type="Proteomes" id="UP000729913"/>
    </source>
</evidence>
<dbReference type="OrthoDB" id="8197951at2759"/>
<keyword evidence="3" id="KW-1185">Reference proteome</keyword>
<feature type="compositionally biased region" description="Polar residues" evidence="1">
    <location>
        <begin position="576"/>
        <end position="589"/>
    </location>
</feature>
<sequence>MTISDLDPSSLTPALKAEPMDKFFTVEGILFFAEENSRVEATWLKESRNKREEKDKDKACECELVTDQRERNSVDGSVTQKAHRQVEIFQSKEPGRSVQVVRASQWSSSKVTDVIESILPPSDRLSRLEELKIDNWKLPSLRDIHAELERDTELPGIKNTINNDDIFKKCTLIKRSNSDDDLSILSAGGSSKNADSFTRDCKNRRSLQISPSVISISSSSSDERKNISSGIYSPLSSATTGNTSVIIGDKSNYGSLRKPSIQSSPRTNRPAVTVVNLINPDKYKDDPRNKKSIVTLRSSPITEEEDIKTFDNNLSVKNKTNSFGDETLPGRIKKVGFCKTEIHFAADSGKVNIVETDGKPPPTNRFRRRKRNHNYSSGQVVSEVISRRNIDQVDNNIVTKDADNNRVLSTIVTTHESTIARVEDNVPKIKKPADDFNRFTSSLLRRNKSSGLKRASSVKSDTSKNSLTKRFSKEKEKIKDPVYINVFRGNRTPIYENYEPPEKSASESEPATAKSSVDKKNSFKISNKLGKRSPVTTTRFATWSGSIGKYPRDLTKAKVIKKINYSNSNNVSNSSTDTSKFQRKSSPTNESKRSDIKTGSR</sequence>
<accession>A0A8J5UQN0</accession>
<reference evidence="2" key="2">
    <citation type="submission" date="2021-04" db="EMBL/GenBank/DDBJ databases">
        <title>Genome-wide patterns of bracovirus chromosomal integration into multiple host tissues during parasitism.</title>
        <authorList>
            <person name="Chebbi M.A.C."/>
        </authorList>
    </citation>
    <scope>NUCLEOTIDE SEQUENCE</scope>
    <source>
        <tissue evidence="2">Whole body</tissue>
    </source>
</reference>
<reference evidence="2" key="1">
    <citation type="submission" date="2020-03" db="EMBL/GenBank/DDBJ databases">
        <authorList>
            <person name="Chebbi M.A."/>
            <person name="Drezen J.M."/>
        </authorList>
    </citation>
    <scope>NUCLEOTIDE SEQUENCE</scope>
    <source>
        <tissue evidence="2">Whole body</tissue>
    </source>
</reference>
<dbReference type="Proteomes" id="UP000729913">
    <property type="component" value="Unassembled WGS sequence"/>
</dbReference>
<comment type="caution">
    <text evidence="2">The sequence shown here is derived from an EMBL/GenBank/DDBJ whole genome shotgun (WGS) entry which is preliminary data.</text>
</comment>
<feature type="compositionally biased region" description="Basic and acidic residues" evidence="1">
    <location>
        <begin position="590"/>
        <end position="601"/>
    </location>
</feature>
<organism evidence="2 3">
    <name type="scientific">Cotesia typhae</name>
    <dbReference type="NCBI Taxonomy" id="2053667"/>
    <lineage>
        <taxon>Eukaryota</taxon>
        <taxon>Metazoa</taxon>
        <taxon>Ecdysozoa</taxon>
        <taxon>Arthropoda</taxon>
        <taxon>Hexapoda</taxon>
        <taxon>Insecta</taxon>
        <taxon>Pterygota</taxon>
        <taxon>Neoptera</taxon>
        <taxon>Endopterygota</taxon>
        <taxon>Hymenoptera</taxon>
        <taxon>Apocrita</taxon>
        <taxon>Ichneumonoidea</taxon>
        <taxon>Braconidae</taxon>
        <taxon>Microgastrinae</taxon>
        <taxon>Cotesia</taxon>
    </lineage>
</organism>
<dbReference type="AlphaFoldDB" id="A0A8J5UQN0"/>
<feature type="region of interest" description="Disordered" evidence="1">
    <location>
        <begin position="493"/>
        <end position="519"/>
    </location>
</feature>
<protein>
    <submittedName>
        <fullName evidence="2">Uncharacterized protein</fullName>
    </submittedName>
</protein>
<feature type="region of interest" description="Disordered" evidence="1">
    <location>
        <begin position="563"/>
        <end position="601"/>
    </location>
</feature>
<feature type="compositionally biased region" description="Polar residues" evidence="1">
    <location>
        <begin position="457"/>
        <end position="467"/>
    </location>
</feature>
<evidence type="ECO:0000256" key="1">
    <source>
        <dbReference type="SAM" id="MobiDB-lite"/>
    </source>
</evidence>
<dbReference type="EMBL" id="JAAOIC020000049">
    <property type="protein sequence ID" value="KAG8036212.1"/>
    <property type="molecule type" value="Genomic_DNA"/>
</dbReference>
<proteinExistence type="predicted"/>
<name>A0A8J5UQN0_9HYME</name>
<feature type="region of interest" description="Disordered" evidence="1">
    <location>
        <begin position="447"/>
        <end position="467"/>
    </location>
</feature>
<feature type="compositionally biased region" description="Low complexity" evidence="1">
    <location>
        <begin position="564"/>
        <end position="575"/>
    </location>
</feature>
<gene>
    <name evidence="2" type="ORF">G9C98_004792</name>
</gene>